<dbReference type="InterPro" id="IPR027417">
    <property type="entry name" value="P-loop_NTPase"/>
</dbReference>
<dbReference type="GO" id="GO:0005524">
    <property type="term" value="F:ATP binding"/>
    <property type="evidence" value="ECO:0007669"/>
    <property type="project" value="UniProtKB-UniRule"/>
</dbReference>
<evidence type="ECO:0000256" key="3">
    <source>
        <dbReference type="PROSITE-ProRule" id="PRU00283"/>
    </source>
</evidence>
<feature type="domain" description="Kinesin motor" evidence="4">
    <location>
        <begin position="1"/>
        <end position="89"/>
    </location>
</feature>
<name>A0A183CMI5_GLOPA</name>
<dbReference type="PANTHER" id="PTHR47117">
    <property type="entry name" value="STAR-RELATED LIPID TRANSFER PROTEIN 9"/>
    <property type="match status" value="1"/>
</dbReference>
<comment type="similarity">
    <text evidence="3">Belongs to the TRAFAC class myosin-kinesin ATPase superfamily. Kinesin family.</text>
</comment>
<dbReference type="PROSITE" id="PS50067">
    <property type="entry name" value="KINESIN_MOTOR_2"/>
    <property type="match status" value="2"/>
</dbReference>
<keyword evidence="3" id="KW-0505">Motor protein</keyword>
<organism evidence="5 6">
    <name type="scientific">Globodera pallida</name>
    <name type="common">Potato cyst nematode worm</name>
    <name type="synonym">Heterodera pallida</name>
    <dbReference type="NCBI Taxonomy" id="36090"/>
    <lineage>
        <taxon>Eukaryota</taxon>
        <taxon>Metazoa</taxon>
        <taxon>Ecdysozoa</taxon>
        <taxon>Nematoda</taxon>
        <taxon>Chromadorea</taxon>
        <taxon>Rhabditida</taxon>
        <taxon>Tylenchina</taxon>
        <taxon>Tylenchomorpha</taxon>
        <taxon>Tylenchoidea</taxon>
        <taxon>Heteroderidae</taxon>
        <taxon>Heteroderinae</taxon>
        <taxon>Globodera</taxon>
    </lineage>
</organism>
<dbReference type="InterPro" id="IPR036961">
    <property type="entry name" value="Kinesin_motor_dom_sf"/>
</dbReference>
<dbReference type="Gene3D" id="3.40.850.10">
    <property type="entry name" value="Kinesin motor domain"/>
    <property type="match status" value="2"/>
</dbReference>
<dbReference type="GO" id="GO:0007018">
    <property type="term" value="P:microtubule-based movement"/>
    <property type="evidence" value="ECO:0007669"/>
    <property type="project" value="InterPro"/>
</dbReference>
<accession>A0A183CMI5</accession>
<dbReference type="AlphaFoldDB" id="A0A183CMI5"/>
<dbReference type="SUPFAM" id="SSF52540">
    <property type="entry name" value="P-loop containing nucleoside triphosphate hydrolases"/>
    <property type="match status" value="1"/>
</dbReference>
<evidence type="ECO:0000256" key="1">
    <source>
        <dbReference type="ARBA" id="ARBA00022741"/>
    </source>
</evidence>
<dbReference type="Pfam" id="PF00225">
    <property type="entry name" value="Kinesin"/>
    <property type="match status" value="2"/>
</dbReference>
<feature type="domain" description="Kinesin motor" evidence="4">
    <location>
        <begin position="107"/>
        <end position="182"/>
    </location>
</feature>
<proteinExistence type="inferred from homology"/>
<dbReference type="Proteomes" id="UP000050741">
    <property type="component" value="Unassembled WGS sequence"/>
</dbReference>
<evidence type="ECO:0000313" key="5">
    <source>
        <dbReference type="Proteomes" id="UP000050741"/>
    </source>
</evidence>
<sequence>MLDGKVTDLRDPSGKERQRVFTFDHCYWSHDGFCMTNDGYFMPKKANYADQKCVFDDLGVQMLQNAWAGYNCALFAYGQTGSGKSYSMGLLSMIGAEVKSIRRTDFMSLSTLCRVIKALYDQQNGKGTDQQIPYRDSVLTSLLKKALGGNSKTIMIATISPADVHYEESLSTLRFADRMKSIKTAPIMNESATKQMIRTIRSENELLLGTLERGALEGAADEVI</sequence>
<dbReference type="SMART" id="SM00129">
    <property type="entry name" value="KISc"/>
    <property type="match status" value="1"/>
</dbReference>
<evidence type="ECO:0000256" key="2">
    <source>
        <dbReference type="ARBA" id="ARBA00022840"/>
    </source>
</evidence>
<dbReference type="InterPro" id="IPR001752">
    <property type="entry name" value="Kinesin_motor_dom"/>
</dbReference>
<reference evidence="6" key="2">
    <citation type="submission" date="2016-06" db="UniProtKB">
        <authorList>
            <consortium name="WormBaseParasite"/>
        </authorList>
    </citation>
    <scope>IDENTIFICATION</scope>
</reference>
<keyword evidence="2 3" id="KW-0067">ATP-binding</keyword>
<dbReference type="GO" id="GO:0008017">
    <property type="term" value="F:microtubule binding"/>
    <property type="evidence" value="ECO:0007669"/>
    <property type="project" value="InterPro"/>
</dbReference>
<comment type="caution">
    <text evidence="3">Lacks conserved residue(s) required for the propagation of feature annotation.</text>
</comment>
<protein>
    <submittedName>
        <fullName evidence="6">Kinesin motor domain-containing protein</fullName>
    </submittedName>
</protein>
<dbReference type="WBParaSite" id="GPLIN_001409100">
    <property type="protein sequence ID" value="GPLIN_001409100"/>
    <property type="gene ID" value="GPLIN_001409100"/>
</dbReference>
<keyword evidence="5" id="KW-1185">Reference proteome</keyword>
<reference evidence="5" key="1">
    <citation type="submission" date="2014-05" db="EMBL/GenBank/DDBJ databases">
        <title>The genome and life-stage specific transcriptomes of Globodera pallida elucidate key aspects of plant parasitism by a cyst nematode.</title>
        <authorList>
            <person name="Cotton J.A."/>
            <person name="Lilley C.J."/>
            <person name="Jones L.M."/>
            <person name="Kikuchi T."/>
            <person name="Reid A.J."/>
            <person name="Thorpe P."/>
            <person name="Tsai I.J."/>
            <person name="Beasley H."/>
            <person name="Blok V."/>
            <person name="Cock P.J.A."/>
            <person name="Van den Akker S.E."/>
            <person name="Holroyd N."/>
            <person name="Hunt M."/>
            <person name="Mantelin S."/>
            <person name="Naghra H."/>
            <person name="Pain A."/>
            <person name="Palomares-Rius J.E."/>
            <person name="Zarowiecki M."/>
            <person name="Berriman M."/>
            <person name="Jones J.T."/>
            <person name="Urwin P.E."/>
        </authorList>
    </citation>
    <scope>NUCLEOTIDE SEQUENCE [LARGE SCALE GENOMIC DNA]</scope>
    <source>
        <strain evidence="5">Lindley</strain>
    </source>
</reference>
<evidence type="ECO:0000313" key="6">
    <source>
        <dbReference type="WBParaSite" id="GPLIN_001409100"/>
    </source>
</evidence>
<evidence type="ECO:0000259" key="4">
    <source>
        <dbReference type="PROSITE" id="PS50067"/>
    </source>
</evidence>
<keyword evidence="1 3" id="KW-0547">Nucleotide-binding</keyword>
<dbReference type="GO" id="GO:0003777">
    <property type="term" value="F:microtubule motor activity"/>
    <property type="evidence" value="ECO:0007669"/>
    <property type="project" value="InterPro"/>
</dbReference>
<feature type="binding site" evidence="3">
    <location>
        <begin position="78"/>
        <end position="85"/>
    </location>
    <ligand>
        <name>ATP</name>
        <dbReference type="ChEBI" id="CHEBI:30616"/>
    </ligand>
</feature>